<comment type="caution">
    <text evidence="1">The sequence shown here is derived from an EMBL/GenBank/DDBJ whole genome shotgun (WGS) entry which is preliminary data.</text>
</comment>
<organism evidence="1">
    <name type="scientific">Picea glauca</name>
    <name type="common">White spruce</name>
    <name type="synonym">Pinus glauca</name>
    <dbReference type="NCBI Taxonomy" id="3330"/>
    <lineage>
        <taxon>Eukaryota</taxon>
        <taxon>Viridiplantae</taxon>
        <taxon>Streptophyta</taxon>
        <taxon>Embryophyta</taxon>
        <taxon>Tracheophyta</taxon>
        <taxon>Spermatophyta</taxon>
        <taxon>Pinopsida</taxon>
        <taxon>Pinidae</taxon>
        <taxon>Conifers I</taxon>
        <taxon>Pinales</taxon>
        <taxon>Pinaceae</taxon>
        <taxon>Picea</taxon>
    </lineage>
</organism>
<gene>
    <name evidence="1" type="ORF">ABT39_MTgene5369</name>
</gene>
<accession>A0A101LZV0</accession>
<name>A0A101LZV0_PICGL</name>
<keyword evidence="1" id="KW-0496">Mitochondrion</keyword>
<dbReference type="EMBL" id="LKAM01000006">
    <property type="protein sequence ID" value="KUM48369.1"/>
    <property type="molecule type" value="Genomic_DNA"/>
</dbReference>
<evidence type="ECO:0000313" key="1">
    <source>
        <dbReference type="EMBL" id="KUM48369.1"/>
    </source>
</evidence>
<proteinExistence type="predicted"/>
<reference evidence="1" key="1">
    <citation type="journal article" date="2015" name="Genome Biol. Evol.">
        <title>Organellar Genomes of White Spruce (Picea glauca): Assembly and Annotation.</title>
        <authorList>
            <person name="Jackman S.D."/>
            <person name="Warren R.L."/>
            <person name="Gibb E.A."/>
            <person name="Vandervalk B.P."/>
            <person name="Mohamadi H."/>
            <person name="Chu J."/>
            <person name="Raymond A."/>
            <person name="Pleasance S."/>
            <person name="Coope R."/>
            <person name="Wildung M.R."/>
            <person name="Ritland C.E."/>
            <person name="Bousquet J."/>
            <person name="Jones S.J."/>
            <person name="Bohlmann J."/>
            <person name="Birol I."/>
        </authorList>
    </citation>
    <scope>NUCLEOTIDE SEQUENCE [LARGE SCALE GENOMIC DNA]</scope>
    <source>
        <tissue evidence="1">Flushing bud</tissue>
    </source>
</reference>
<dbReference type="AlphaFoldDB" id="A0A101LZV0"/>
<geneLocation type="mitochondrion" evidence="1"/>
<sequence>MGFDLNWLLVLSPYDDLVTRVDAFARVVYLSLFYIPALDTVDREEAPPA</sequence>
<protein>
    <submittedName>
        <fullName evidence="1">Uncharacterized protein</fullName>
    </submittedName>
</protein>